<dbReference type="InterPro" id="IPR012347">
    <property type="entry name" value="Ferritin-like"/>
</dbReference>
<reference evidence="4 5" key="1">
    <citation type="submission" date="2011-08" db="EMBL/GenBank/DDBJ databases">
        <authorList>
            <person name="Weinstock G."/>
            <person name="Sodergren E."/>
            <person name="Clifton S."/>
            <person name="Fulton L."/>
            <person name="Fulton B."/>
            <person name="Courtney L."/>
            <person name="Fronick C."/>
            <person name="Harrison M."/>
            <person name="Strong C."/>
            <person name="Farmer C."/>
            <person name="Delahaunty K."/>
            <person name="Markovic C."/>
            <person name="Hall O."/>
            <person name="Minx P."/>
            <person name="Tomlinson C."/>
            <person name="Mitreva M."/>
            <person name="Hou S."/>
            <person name="Chen J."/>
            <person name="Wollam A."/>
            <person name="Pepin K.H."/>
            <person name="Johnson M."/>
            <person name="Bhonagiri V."/>
            <person name="Zhang X."/>
            <person name="Suruliraj S."/>
            <person name="Warren W."/>
            <person name="Chinwalla A."/>
            <person name="Mardis E.R."/>
            <person name="Wilson R.K."/>
        </authorList>
    </citation>
    <scope>NUCLEOTIDE SEQUENCE [LARGE SCALE GENOMIC DNA]</scope>
    <source>
        <strain evidence="4 5">ATCC 51873</strain>
    </source>
</reference>
<evidence type="ECO:0000259" key="3">
    <source>
        <dbReference type="Pfam" id="PF00210"/>
    </source>
</evidence>
<dbReference type="SUPFAM" id="SSF47240">
    <property type="entry name" value="Ferritin-like"/>
    <property type="match status" value="1"/>
</dbReference>
<dbReference type="PIRSF" id="PIRSF005900">
    <property type="entry name" value="Dps"/>
    <property type="match status" value="1"/>
</dbReference>
<sequence length="186" mass="21035">MKMSTPKLDKSKVGDAKKRQFIPLATPSDLGAEATKEISGAMNAILADIYALYLKTKNFHWHMSGPHFRDYHLLLDEQGAELFAMTDDIAERVRKVGGMTLHSIGQISKMQRIKDNNAEYVEPLDMLAELCEDNKLLAAELRAAHVVCSEHNDVSTTSLIENWVDQTERRVWFLFEACRQSQTSGH</sequence>
<name>G9Y6Y0_HAFAL</name>
<gene>
    <name evidence="4" type="ORF">HMPREF0454_02271</name>
</gene>
<evidence type="ECO:0000256" key="1">
    <source>
        <dbReference type="ARBA" id="ARBA00009497"/>
    </source>
</evidence>
<evidence type="ECO:0000313" key="4">
    <source>
        <dbReference type="EMBL" id="EHM42566.1"/>
    </source>
</evidence>
<dbReference type="Proteomes" id="UP000005959">
    <property type="component" value="Unassembled WGS sequence"/>
</dbReference>
<dbReference type="InterPro" id="IPR008331">
    <property type="entry name" value="Ferritin_DPS_dom"/>
</dbReference>
<comment type="similarity">
    <text evidence="1 2">Belongs to the Dps family.</text>
</comment>
<protein>
    <submittedName>
        <fullName evidence="4">Ferritin-like protein</fullName>
    </submittedName>
</protein>
<evidence type="ECO:0000256" key="2">
    <source>
        <dbReference type="RuleBase" id="RU003875"/>
    </source>
</evidence>
<comment type="caution">
    <text evidence="4">The sequence shown here is derived from an EMBL/GenBank/DDBJ whole genome shotgun (WGS) entry which is preliminary data.</text>
</comment>
<dbReference type="PANTHER" id="PTHR42932">
    <property type="entry name" value="GENERAL STRESS PROTEIN 20U"/>
    <property type="match status" value="1"/>
</dbReference>
<dbReference type="EMBL" id="AGCI01000049">
    <property type="protein sequence ID" value="EHM42566.1"/>
    <property type="molecule type" value="Genomic_DNA"/>
</dbReference>
<organism evidence="4 5">
    <name type="scientific">Hafnia alvei ATCC 51873</name>
    <dbReference type="NCBI Taxonomy" id="1002364"/>
    <lineage>
        <taxon>Bacteria</taxon>
        <taxon>Pseudomonadati</taxon>
        <taxon>Pseudomonadota</taxon>
        <taxon>Gammaproteobacteria</taxon>
        <taxon>Enterobacterales</taxon>
        <taxon>Hafniaceae</taxon>
        <taxon>Hafnia</taxon>
    </lineage>
</organism>
<dbReference type="Gene3D" id="1.20.1260.10">
    <property type="match status" value="1"/>
</dbReference>
<dbReference type="CDD" id="cd01043">
    <property type="entry name" value="DPS"/>
    <property type="match status" value="1"/>
</dbReference>
<dbReference type="PANTHER" id="PTHR42932:SF3">
    <property type="entry name" value="DNA PROTECTION DURING STARVATION PROTEIN"/>
    <property type="match status" value="1"/>
</dbReference>
<dbReference type="GO" id="GO:0008199">
    <property type="term" value="F:ferric iron binding"/>
    <property type="evidence" value="ECO:0007669"/>
    <property type="project" value="InterPro"/>
</dbReference>
<dbReference type="AlphaFoldDB" id="G9Y6Y0"/>
<feature type="domain" description="Ferritin/DPS" evidence="3">
    <location>
        <begin position="41"/>
        <end position="174"/>
    </location>
</feature>
<dbReference type="InterPro" id="IPR009078">
    <property type="entry name" value="Ferritin-like_SF"/>
</dbReference>
<proteinExistence type="inferred from homology"/>
<dbReference type="HOGENOM" id="CLU_098183_2_0_6"/>
<dbReference type="PRINTS" id="PR01346">
    <property type="entry name" value="HELNAPAPROT"/>
</dbReference>
<evidence type="ECO:0000313" key="5">
    <source>
        <dbReference type="Proteomes" id="UP000005959"/>
    </source>
</evidence>
<dbReference type="InterPro" id="IPR002177">
    <property type="entry name" value="DPS_DNA-bd"/>
</dbReference>
<dbReference type="PATRIC" id="fig|1002364.3.peg.2058"/>
<dbReference type="Pfam" id="PF00210">
    <property type="entry name" value="Ferritin"/>
    <property type="match status" value="1"/>
</dbReference>
<accession>G9Y6Y0</accession>